<dbReference type="PROSITE" id="PS50096">
    <property type="entry name" value="IQ"/>
    <property type="match status" value="3"/>
</dbReference>
<organism evidence="2 3">
    <name type="scientific">Phaeodactylum tricornutum (strain CCAP 1055/1)</name>
    <dbReference type="NCBI Taxonomy" id="556484"/>
    <lineage>
        <taxon>Eukaryota</taxon>
        <taxon>Sar</taxon>
        <taxon>Stramenopiles</taxon>
        <taxon>Ochrophyta</taxon>
        <taxon>Bacillariophyta</taxon>
        <taxon>Bacillariophyceae</taxon>
        <taxon>Bacillariophycidae</taxon>
        <taxon>Naviculales</taxon>
        <taxon>Phaeodactylaceae</taxon>
        <taxon>Phaeodactylum</taxon>
    </lineage>
</organism>
<dbReference type="EMBL" id="CM000611">
    <property type="protein sequence ID" value="EEC48422.1"/>
    <property type="molecule type" value="Genomic_DNA"/>
</dbReference>
<sequence length="806" mass="91961">MAGIDGALKHERVQSMRLPSAAIRSFFTVSADRARRTARREKYKSTNQIGFYLTATGVGLFDTPNNPETISDRLWEEWRLNTYVVNDAYLSGNSFSQRGGGGGAGGANRLSLLAVVAQERVEPHKILHDVPTIGPLSYIMSDYDSAVKVHATLAFSSPTRMTSQRFRSRQYHLFSIRKPPRTHNRAERRQPSEESSTSEESRSRLSNDTTSREAPPANEYPVSAVVSKARTRLFGFLQEANVVAVVPKTPTAAAVTTPKTNLPITASSDSLSFFQSGRSYYDTLIPTGWSDEEERRFTLESPDVIWEPDICKVIGSAKRAHVPEHITVLISSTKKTIKVQETGVSSQDDGTGTMPIEALRIKTFEDSSYNAESVIQDETLNVAHGMDDQPGKADDHIGLLLPQTIPTRFLSRNHSRSYKLRERAASSIQRHFRISRVRARLRQAISQTLTRSARDRGHRVVNKLQQQRNADVLAALGRFQTALAQADCQFDFFVSYEDYRKKFQKNTPNEPTFQTEKAVLKAQSLWRGTSFRWKVALRWRGILRLQAWVRGVTARVCYHHKRRAIICLQKTQRNFMVQASLARVTARLTKQLGDKRRALAASSIQNFWRCVHPKVKLRRVRIHQSLGRALHTRQQNAAQTIGRAIRGWAVRVRYKRLNKSARALQAVARRNNVYRRIKKEISALLIQRFCHRIWLRIAIRRHLILLAFGRDPKTRRHNAAVSVQRRHRGRWSKRHFQVVVRSVVAIQAARRRHKAVVELRDSIRGCCTIQNAWRQVTARKRIGDYGPEELAPMCCDTSFARRDRTV</sequence>
<protein>
    <submittedName>
        <fullName evidence="2">Uncharacterized protein</fullName>
    </submittedName>
</protein>
<dbReference type="InParanoid" id="B7FYU8"/>
<dbReference type="GeneID" id="7200946"/>
<dbReference type="Proteomes" id="UP000000759">
    <property type="component" value="Chromosome 8"/>
</dbReference>
<gene>
    <name evidence="2" type="ORF">PHATRDRAFT_35640</name>
</gene>
<evidence type="ECO:0000256" key="1">
    <source>
        <dbReference type="SAM" id="MobiDB-lite"/>
    </source>
</evidence>
<dbReference type="SMART" id="SM00015">
    <property type="entry name" value="IQ"/>
    <property type="match status" value="8"/>
</dbReference>
<dbReference type="RefSeq" id="XP_002180231.1">
    <property type="nucleotide sequence ID" value="XM_002180195.1"/>
</dbReference>
<evidence type="ECO:0000313" key="3">
    <source>
        <dbReference type="Proteomes" id="UP000000759"/>
    </source>
</evidence>
<dbReference type="InterPro" id="IPR000048">
    <property type="entry name" value="IQ_motif_EF-hand-BS"/>
</dbReference>
<name>B7FYU8_PHATC</name>
<dbReference type="PaxDb" id="2850-Phatr35640"/>
<dbReference type="HOGENOM" id="CLU_349356_0_0_1"/>
<reference evidence="3" key="2">
    <citation type="submission" date="2008-08" db="EMBL/GenBank/DDBJ databases">
        <authorList>
            <consortium name="Diatom Consortium"/>
            <person name="Grigoriev I."/>
            <person name="Grimwood J."/>
            <person name="Kuo A."/>
            <person name="Otillar R.P."/>
            <person name="Salamov A."/>
            <person name="Detter J.C."/>
            <person name="Lindquist E."/>
            <person name="Shapiro H."/>
            <person name="Lucas S."/>
            <person name="Glavina del Rio T."/>
            <person name="Pitluck S."/>
            <person name="Rokhsar D."/>
            <person name="Bowler C."/>
        </authorList>
    </citation>
    <scope>GENOME REANNOTATION</scope>
    <source>
        <strain evidence="3">CCAP 1055/1</strain>
    </source>
</reference>
<dbReference type="AlphaFoldDB" id="B7FYU8"/>
<dbReference type="KEGG" id="pti:PHATRDRAFT_35640"/>
<accession>B7FYU8</accession>
<dbReference type="STRING" id="556484.B7FYU8"/>
<proteinExistence type="predicted"/>
<reference evidence="2 3" key="1">
    <citation type="journal article" date="2008" name="Nature">
        <title>The Phaeodactylum genome reveals the evolutionary history of diatom genomes.</title>
        <authorList>
            <person name="Bowler C."/>
            <person name="Allen A.E."/>
            <person name="Badger J.H."/>
            <person name="Grimwood J."/>
            <person name="Jabbari K."/>
            <person name="Kuo A."/>
            <person name="Maheswari U."/>
            <person name="Martens C."/>
            <person name="Maumus F."/>
            <person name="Otillar R.P."/>
            <person name="Rayko E."/>
            <person name="Salamov A."/>
            <person name="Vandepoele K."/>
            <person name="Beszteri B."/>
            <person name="Gruber A."/>
            <person name="Heijde M."/>
            <person name="Katinka M."/>
            <person name="Mock T."/>
            <person name="Valentin K."/>
            <person name="Verret F."/>
            <person name="Berges J.A."/>
            <person name="Brownlee C."/>
            <person name="Cadoret J.P."/>
            <person name="Chiovitti A."/>
            <person name="Choi C.J."/>
            <person name="Coesel S."/>
            <person name="De Martino A."/>
            <person name="Detter J.C."/>
            <person name="Durkin C."/>
            <person name="Falciatore A."/>
            <person name="Fournet J."/>
            <person name="Haruta M."/>
            <person name="Huysman M.J."/>
            <person name="Jenkins B.D."/>
            <person name="Jiroutova K."/>
            <person name="Jorgensen R.E."/>
            <person name="Joubert Y."/>
            <person name="Kaplan A."/>
            <person name="Kroger N."/>
            <person name="Kroth P.G."/>
            <person name="La Roche J."/>
            <person name="Lindquist E."/>
            <person name="Lommer M."/>
            <person name="Martin-Jezequel V."/>
            <person name="Lopez P.J."/>
            <person name="Lucas S."/>
            <person name="Mangogna M."/>
            <person name="McGinnis K."/>
            <person name="Medlin L.K."/>
            <person name="Montsant A."/>
            <person name="Oudot-Le Secq M.P."/>
            <person name="Napoli C."/>
            <person name="Obornik M."/>
            <person name="Parker M.S."/>
            <person name="Petit J.L."/>
            <person name="Porcel B.M."/>
            <person name="Poulsen N."/>
            <person name="Robison M."/>
            <person name="Rychlewski L."/>
            <person name="Rynearson T.A."/>
            <person name="Schmutz J."/>
            <person name="Shapiro H."/>
            <person name="Siaut M."/>
            <person name="Stanley M."/>
            <person name="Sussman M.R."/>
            <person name="Taylor A.R."/>
            <person name="Vardi A."/>
            <person name="von Dassow P."/>
            <person name="Vyverman W."/>
            <person name="Willis A."/>
            <person name="Wyrwicz L.S."/>
            <person name="Rokhsar D.S."/>
            <person name="Weissenbach J."/>
            <person name="Armbrust E.V."/>
            <person name="Green B.R."/>
            <person name="Van de Peer Y."/>
            <person name="Grigoriev I.V."/>
        </authorList>
    </citation>
    <scope>NUCLEOTIDE SEQUENCE [LARGE SCALE GENOMIC DNA]</scope>
    <source>
        <strain evidence="2 3">CCAP 1055/1</strain>
    </source>
</reference>
<evidence type="ECO:0000313" key="2">
    <source>
        <dbReference type="EMBL" id="EEC48422.1"/>
    </source>
</evidence>
<feature type="region of interest" description="Disordered" evidence="1">
    <location>
        <begin position="172"/>
        <end position="220"/>
    </location>
</feature>
<keyword evidence="3" id="KW-1185">Reference proteome</keyword>